<sequence>SHVSPDMETGKSRFREDAAHKCENVKYLARCRQQGDVFGPHAQ</sequence>
<proteinExistence type="predicted"/>
<dbReference type="AlphaFoldDB" id="X0SZH1"/>
<name>X0SZH1_9ZZZZ</name>
<evidence type="ECO:0000313" key="1">
    <source>
        <dbReference type="EMBL" id="GAF86374.1"/>
    </source>
</evidence>
<gene>
    <name evidence="1" type="ORF">S01H1_30748</name>
</gene>
<feature type="non-terminal residue" evidence="1">
    <location>
        <position position="1"/>
    </location>
</feature>
<reference evidence="1" key="1">
    <citation type="journal article" date="2014" name="Front. Microbiol.">
        <title>High frequency of phylogenetically diverse reductive dehalogenase-homologous genes in deep subseafloor sedimentary metagenomes.</title>
        <authorList>
            <person name="Kawai M."/>
            <person name="Futagami T."/>
            <person name="Toyoda A."/>
            <person name="Takaki Y."/>
            <person name="Nishi S."/>
            <person name="Hori S."/>
            <person name="Arai W."/>
            <person name="Tsubouchi T."/>
            <person name="Morono Y."/>
            <person name="Uchiyama I."/>
            <person name="Ito T."/>
            <person name="Fujiyama A."/>
            <person name="Inagaki F."/>
            <person name="Takami H."/>
        </authorList>
    </citation>
    <scope>NUCLEOTIDE SEQUENCE</scope>
    <source>
        <strain evidence="1">Expedition CK06-06</strain>
    </source>
</reference>
<comment type="caution">
    <text evidence="1">The sequence shown here is derived from an EMBL/GenBank/DDBJ whole genome shotgun (WGS) entry which is preliminary data.</text>
</comment>
<organism evidence="1">
    <name type="scientific">marine sediment metagenome</name>
    <dbReference type="NCBI Taxonomy" id="412755"/>
    <lineage>
        <taxon>unclassified sequences</taxon>
        <taxon>metagenomes</taxon>
        <taxon>ecological metagenomes</taxon>
    </lineage>
</organism>
<protein>
    <submittedName>
        <fullName evidence="1">Uncharacterized protein</fullName>
    </submittedName>
</protein>
<accession>X0SZH1</accession>
<dbReference type="EMBL" id="BARS01018941">
    <property type="protein sequence ID" value="GAF86374.1"/>
    <property type="molecule type" value="Genomic_DNA"/>
</dbReference>